<keyword evidence="5 6" id="KW-0067">ATP-binding</keyword>
<keyword evidence="3 6" id="KW-0547">Nucleotide-binding</keyword>
<keyword evidence="4 6" id="KW-0418">Kinase</keyword>
<dbReference type="PANTHER" id="PTHR30218:SF0">
    <property type="entry name" value="POLYPHOSPHATE KINASE"/>
    <property type="match status" value="1"/>
</dbReference>
<evidence type="ECO:0000256" key="4">
    <source>
        <dbReference type="ARBA" id="ARBA00022777"/>
    </source>
</evidence>
<feature type="binding site" evidence="6">
    <location>
        <position position="380"/>
    </location>
    <ligand>
        <name>Mg(2+)</name>
        <dbReference type="ChEBI" id="CHEBI:18420"/>
    </ligand>
</feature>
<dbReference type="InterPro" id="IPR024953">
    <property type="entry name" value="PP_kinase_middle"/>
</dbReference>
<evidence type="ECO:0000313" key="13">
    <source>
        <dbReference type="Proteomes" id="UP001580928"/>
    </source>
</evidence>
<dbReference type="InterPro" id="IPR036832">
    <property type="entry name" value="PPK_N_dom_sf"/>
</dbReference>
<dbReference type="InterPro" id="IPR025198">
    <property type="entry name" value="PPK_N_dom"/>
</dbReference>
<reference evidence="12 13" key="1">
    <citation type="submission" date="2024-04" db="EMBL/GenBank/DDBJ databases">
        <title>Albibacterium profundi sp. nov., isolated from sediment of the Challenger Deep of Mariana Trench.</title>
        <authorList>
            <person name="Wang Y."/>
        </authorList>
    </citation>
    <scope>NUCLEOTIDE SEQUENCE [LARGE SCALE GENOMIC DNA]</scope>
    <source>
        <strain evidence="12 13">RHL897</strain>
    </source>
</reference>
<keyword evidence="6" id="KW-0460">Magnesium</keyword>
<dbReference type="NCBIfam" id="NF003917">
    <property type="entry name" value="PRK05443.1-1"/>
    <property type="match status" value="1"/>
</dbReference>
<dbReference type="EC" id="2.7.4.1" evidence="6 7"/>
<feature type="binding site" evidence="6">
    <location>
        <position position="473"/>
    </location>
    <ligand>
        <name>ATP</name>
        <dbReference type="ChEBI" id="CHEBI:30616"/>
    </ligand>
</feature>
<comment type="catalytic activity">
    <reaction evidence="6 7">
        <text>[phosphate](n) + ATP = [phosphate](n+1) + ADP</text>
        <dbReference type="Rhea" id="RHEA:19573"/>
        <dbReference type="Rhea" id="RHEA-COMP:9859"/>
        <dbReference type="Rhea" id="RHEA-COMP:14280"/>
        <dbReference type="ChEBI" id="CHEBI:16838"/>
        <dbReference type="ChEBI" id="CHEBI:30616"/>
        <dbReference type="ChEBI" id="CHEBI:456216"/>
        <dbReference type="EC" id="2.7.4.1"/>
    </reaction>
</comment>
<feature type="domain" description="Polyphosphate kinase C-terminal" evidence="10">
    <location>
        <begin position="509"/>
        <end position="679"/>
    </location>
</feature>
<dbReference type="CDD" id="cd09167">
    <property type="entry name" value="PLDc_EcPPK1_C2_like"/>
    <property type="match status" value="1"/>
</dbReference>
<feature type="domain" description="Polyphosphate kinase middle" evidence="8">
    <location>
        <begin position="130"/>
        <end position="310"/>
    </location>
</feature>
<sequence length="692" mass="81052">MQEDSELKEIDIPLVNRELSWLHFNERVLQEAADPTVPLIERLRFLAIFSSNLDEFYRVRVATLNRFADVNVKAKEFLGYSPKKILKLIKELVVSLERRFDILYDEIIDLLAKEKIFIINEMQLNVARGQFVRQYFVEIVLPKLVPIMLDYGKVSKPFPELKDRRIYFLIKFNYKKKIGYSLLEVPSNVISRFLILPKERNLNFIILLDDIIRYCFEELFFIFKYDSIQAYTIQLTRDAELDLDTNVNDAFINILSSSLKKREKGKPMRLLYDADMPQDMLDYLVEKTELDSDALIPGNRYHNFKDFIDFPNVGSKELEYRYLQTLKVANFDLQKSLFDQMKKSDYLINLPYQSYDYIIHFLREAAIDPKVVNISISLYRLAENSNVINALINAVRNGKKVYCFLELKARFDEKANIDWGEKLTEAGVKVYYGQADYKVHAKICLVGRREQKTIKYYATLATGNFNEKTAVKYCDHNLFTVNKSIVSDLKRLFSDLRHNKYNDDYQSIITSPLETRSTLNKLIDREIDNAKAGKSAAMTFKMNSLTDESLIRKLYEASNAGVKIELIVRGMCCLVPNVPGFSENIYVRSIVGRYLEHARIWIFHNNGDEEYFLSSADFMNRNLDRRVEVTFPILDEAIKEEIKQIIYYQLNDNTKAREINVNNDNRYLSSGAGKRYHAQLDTYLYLKDKINK</sequence>
<dbReference type="NCBIfam" id="TIGR03705">
    <property type="entry name" value="poly_P_kin"/>
    <property type="match status" value="1"/>
</dbReference>
<comment type="cofactor">
    <cofactor evidence="6">
        <name>Mg(2+)</name>
        <dbReference type="ChEBI" id="CHEBI:18420"/>
    </cofactor>
</comment>
<feature type="active site" description="Phosphohistidine intermediate" evidence="6">
    <location>
        <position position="440"/>
    </location>
</feature>
<feature type="binding site" evidence="6">
    <location>
        <position position="597"/>
    </location>
    <ligand>
        <name>ATP</name>
        <dbReference type="ChEBI" id="CHEBI:30616"/>
    </ligand>
</feature>
<dbReference type="SUPFAM" id="SSF143724">
    <property type="entry name" value="PHP14-like"/>
    <property type="match status" value="1"/>
</dbReference>
<dbReference type="Proteomes" id="UP001580928">
    <property type="component" value="Unassembled WGS sequence"/>
</dbReference>
<dbReference type="PIRSF" id="PIRSF015589">
    <property type="entry name" value="PP_kinase"/>
    <property type="match status" value="1"/>
</dbReference>
<dbReference type="RefSeq" id="WP_375556497.1">
    <property type="nucleotide sequence ID" value="NZ_JBBVGT010000002.1"/>
</dbReference>
<evidence type="ECO:0000259" key="8">
    <source>
        <dbReference type="Pfam" id="PF02503"/>
    </source>
</evidence>
<evidence type="ECO:0000259" key="10">
    <source>
        <dbReference type="Pfam" id="PF13090"/>
    </source>
</evidence>
<dbReference type="InterPro" id="IPR036830">
    <property type="entry name" value="PP_kinase_middle_dom_sf"/>
</dbReference>
<evidence type="ECO:0000259" key="9">
    <source>
        <dbReference type="Pfam" id="PF13089"/>
    </source>
</evidence>
<dbReference type="HAMAP" id="MF_00347">
    <property type="entry name" value="Polyphosphate_kinase"/>
    <property type="match status" value="1"/>
</dbReference>
<feature type="binding site" evidence="6">
    <location>
        <position position="569"/>
    </location>
    <ligand>
        <name>ATP</name>
        <dbReference type="ChEBI" id="CHEBI:30616"/>
    </ligand>
</feature>
<evidence type="ECO:0000256" key="6">
    <source>
        <dbReference type="HAMAP-Rule" id="MF_00347"/>
    </source>
</evidence>
<dbReference type="Pfam" id="PF02503">
    <property type="entry name" value="PP_kinase"/>
    <property type="match status" value="1"/>
</dbReference>
<keyword evidence="6" id="KW-0479">Metal-binding</keyword>
<proteinExistence type="inferred from homology"/>
<evidence type="ECO:0000256" key="1">
    <source>
        <dbReference type="ARBA" id="ARBA00022553"/>
    </source>
</evidence>
<comment type="caution">
    <text evidence="12">The sequence shown here is derived from an EMBL/GenBank/DDBJ whole genome shotgun (WGS) entry which is preliminary data.</text>
</comment>
<comment type="function">
    <text evidence="6 7">Catalyzes the reversible transfer of the terminal phosphate of ATP to form a long-chain polyphosphate (polyP).</text>
</comment>
<keyword evidence="13" id="KW-1185">Reference proteome</keyword>
<dbReference type="SUPFAM" id="SSF140356">
    <property type="entry name" value="PPK N-terminal domain-like"/>
    <property type="match status" value="1"/>
</dbReference>
<dbReference type="PANTHER" id="PTHR30218">
    <property type="entry name" value="POLYPHOSPHATE KINASE"/>
    <property type="match status" value="1"/>
</dbReference>
<dbReference type="GO" id="GO:0008976">
    <property type="term" value="F:polyphosphate kinase activity"/>
    <property type="evidence" value="ECO:0007669"/>
    <property type="project" value="UniProtKB-EC"/>
</dbReference>
<dbReference type="Pfam" id="PF17941">
    <property type="entry name" value="PP_kinase_C_1"/>
    <property type="match status" value="1"/>
</dbReference>
<dbReference type="Gene3D" id="3.30.870.10">
    <property type="entry name" value="Endonuclease Chain A"/>
    <property type="match status" value="2"/>
</dbReference>
<dbReference type="Pfam" id="PF13090">
    <property type="entry name" value="PP_kinase_C"/>
    <property type="match status" value="1"/>
</dbReference>
<dbReference type="InterPro" id="IPR003414">
    <property type="entry name" value="PP_kinase"/>
</dbReference>
<dbReference type="InterPro" id="IPR041108">
    <property type="entry name" value="PP_kinase_C_1"/>
</dbReference>
<evidence type="ECO:0000256" key="5">
    <source>
        <dbReference type="ARBA" id="ARBA00022840"/>
    </source>
</evidence>
<dbReference type="SUPFAM" id="SSF56024">
    <property type="entry name" value="Phospholipase D/nuclease"/>
    <property type="match status" value="2"/>
</dbReference>
<feature type="binding site" evidence="6">
    <location>
        <position position="410"/>
    </location>
    <ligand>
        <name>Mg(2+)</name>
        <dbReference type="ChEBI" id="CHEBI:18420"/>
    </ligand>
</feature>
<name>A0ABV5CBM1_9SPHI</name>
<gene>
    <name evidence="12" type="primary">ppk1</name>
    <name evidence="6" type="synonym">ppk</name>
    <name evidence="12" type="ORF">WKR92_03760</name>
</gene>
<protein>
    <recommendedName>
        <fullName evidence="6 7">Polyphosphate kinase</fullName>
        <ecNumber evidence="6 7">2.7.4.1</ecNumber>
    </recommendedName>
    <alternativeName>
        <fullName evidence="6">ATP-polyphosphate phosphotransferase</fullName>
    </alternativeName>
    <alternativeName>
        <fullName evidence="6">Polyphosphoric acid kinase</fullName>
    </alternativeName>
</protein>
<evidence type="ECO:0000256" key="3">
    <source>
        <dbReference type="ARBA" id="ARBA00022741"/>
    </source>
</evidence>
<feature type="domain" description="Polyphosphate kinase N-terminal" evidence="9">
    <location>
        <begin position="15"/>
        <end position="118"/>
    </location>
</feature>
<evidence type="ECO:0000259" key="11">
    <source>
        <dbReference type="Pfam" id="PF17941"/>
    </source>
</evidence>
<dbReference type="Gene3D" id="3.30.1840.10">
    <property type="entry name" value="Polyphosphate kinase middle domain"/>
    <property type="match status" value="1"/>
</dbReference>
<dbReference type="Gene3D" id="1.20.58.310">
    <property type="entry name" value="Polyphosphate kinase N-terminal domain"/>
    <property type="match status" value="1"/>
</dbReference>
<accession>A0ABV5CBM1</accession>
<organism evidence="12 13">
    <name type="scientific">Albibacterium profundi</name>
    <dbReference type="NCBI Taxonomy" id="3134906"/>
    <lineage>
        <taxon>Bacteria</taxon>
        <taxon>Pseudomonadati</taxon>
        <taxon>Bacteroidota</taxon>
        <taxon>Sphingobacteriia</taxon>
        <taxon>Sphingobacteriales</taxon>
        <taxon>Sphingobacteriaceae</taxon>
        <taxon>Albibacterium</taxon>
    </lineage>
</organism>
<dbReference type="Pfam" id="PF13089">
    <property type="entry name" value="PP_kinase_N"/>
    <property type="match status" value="1"/>
</dbReference>
<keyword evidence="1 6" id="KW-0597">Phosphoprotein</keyword>
<comment type="similarity">
    <text evidence="6 7">Belongs to the polyphosphate kinase 1 (PPK1) family.</text>
</comment>
<evidence type="ECO:0000313" key="12">
    <source>
        <dbReference type="EMBL" id="MFB5944939.1"/>
    </source>
</evidence>
<feature type="binding site" evidence="6">
    <location>
        <position position="52"/>
    </location>
    <ligand>
        <name>ATP</name>
        <dbReference type="ChEBI" id="CHEBI:30616"/>
    </ligand>
</feature>
<dbReference type="InterPro" id="IPR025200">
    <property type="entry name" value="PPK_C_dom2"/>
</dbReference>
<keyword evidence="2 6" id="KW-0808">Transferase</keyword>
<dbReference type="EMBL" id="JBBVGT010000002">
    <property type="protein sequence ID" value="MFB5944939.1"/>
    <property type="molecule type" value="Genomic_DNA"/>
</dbReference>
<evidence type="ECO:0000256" key="7">
    <source>
        <dbReference type="RuleBase" id="RU003800"/>
    </source>
</evidence>
<evidence type="ECO:0000256" key="2">
    <source>
        <dbReference type="ARBA" id="ARBA00022679"/>
    </source>
</evidence>
<comment type="PTM">
    <text evidence="6 7">An intermediate of this reaction is the autophosphorylated ppk in which a phosphate is covalently linked to a histidine residue through a N-P bond.</text>
</comment>
<feature type="domain" description="Polyphosphate kinase C-terminal" evidence="11">
    <location>
        <begin position="337"/>
        <end position="499"/>
    </location>
</feature>